<accession>A0A4V3C2S0</accession>
<dbReference type="OrthoDB" id="9806673at2"/>
<dbReference type="HAMAP" id="MF_00093">
    <property type="entry name" value="Rel_fac_1"/>
    <property type="match status" value="1"/>
</dbReference>
<organism evidence="8 9">
    <name type="scientific">Mycoplasma testudineum</name>
    <dbReference type="NCBI Taxonomy" id="244584"/>
    <lineage>
        <taxon>Bacteria</taxon>
        <taxon>Bacillati</taxon>
        <taxon>Mycoplasmatota</taxon>
        <taxon>Mollicutes</taxon>
        <taxon>Mycoplasmataceae</taxon>
        <taxon>Mycoplasma</taxon>
    </lineage>
</organism>
<comment type="caution">
    <text evidence="8">The sequence shown here is derived from an EMBL/GenBank/DDBJ whole genome shotgun (WGS) entry which is preliminary data.</text>
</comment>
<comment type="function">
    <text evidence="1 6">Peptide chain release factor 1 directs the termination of translation in response to the peptide chain termination codons UAG and UAA.</text>
</comment>
<dbReference type="Gene3D" id="6.10.140.1950">
    <property type="match status" value="1"/>
</dbReference>
<name>A0A4V3C2S0_9MOLU</name>
<dbReference type="Gene3D" id="3.30.160.20">
    <property type="match status" value="1"/>
</dbReference>
<dbReference type="InterPro" id="IPR000352">
    <property type="entry name" value="Pep_chain_release_fac_I"/>
</dbReference>
<dbReference type="Pfam" id="PF03462">
    <property type="entry name" value="PCRF"/>
    <property type="match status" value="1"/>
</dbReference>
<dbReference type="Pfam" id="PF00472">
    <property type="entry name" value="RF-1"/>
    <property type="match status" value="1"/>
</dbReference>
<evidence type="ECO:0000259" key="7">
    <source>
        <dbReference type="PROSITE" id="PS00745"/>
    </source>
</evidence>
<evidence type="ECO:0000313" key="9">
    <source>
        <dbReference type="Proteomes" id="UP000295518"/>
    </source>
</evidence>
<keyword evidence="4 6" id="KW-0648">Protein biosynthesis</keyword>
<dbReference type="AlphaFoldDB" id="A0A4V3C2S0"/>
<evidence type="ECO:0000256" key="2">
    <source>
        <dbReference type="ARBA" id="ARBA00010835"/>
    </source>
</evidence>
<reference evidence="8 9" key="1">
    <citation type="submission" date="2019-03" db="EMBL/GenBank/DDBJ databases">
        <title>Genomic Encyclopedia of Archaeal and Bacterial Type Strains, Phase II (KMG-II): from individual species to whole genera.</title>
        <authorList>
            <person name="Goeker M."/>
        </authorList>
    </citation>
    <scope>NUCLEOTIDE SEQUENCE [LARGE SCALE GENOMIC DNA]</scope>
    <source>
        <strain evidence="8 9">ATCC 700618</strain>
    </source>
</reference>
<dbReference type="SUPFAM" id="SSF75620">
    <property type="entry name" value="Release factor"/>
    <property type="match status" value="1"/>
</dbReference>
<dbReference type="EMBL" id="SNWN01000014">
    <property type="protein sequence ID" value="TDO19419.1"/>
    <property type="molecule type" value="Genomic_DNA"/>
</dbReference>
<evidence type="ECO:0000256" key="6">
    <source>
        <dbReference type="HAMAP-Rule" id="MF_00093"/>
    </source>
</evidence>
<keyword evidence="9" id="KW-1185">Reference proteome</keyword>
<comment type="subcellular location">
    <subcellularLocation>
        <location evidence="6">Cytoplasm</location>
    </subcellularLocation>
</comment>
<keyword evidence="3 6" id="KW-0488">Methylation</keyword>
<proteinExistence type="inferred from homology"/>
<comment type="PTM">
    <text evidence="6">Methylated by PrmC. Methylation increases the termination efficiency of RF1.</text>
</comment>
<dbReference type="PANTHER" id="PTHR43804">
    <property type="entry name" value="LD18447P"/>
    <property type="match status" value="1"/>
</dbReference>
<keyword evidence="6" id="KW-0963">Cytoplasm</keyword>
<dbReference type="NCBIfam" id="NF001859">
    <property type="entry name" value="PRK00591.1"/>
    <property type="match status" value="1"/>
</dbReference>
<evidence type="ECO:0000256" key="3">
    <source>
        <dbReference type="ARBA" id="ARBA00022481"/>
    </source>
</evidence>
<dbReference type="Gene3D" id="3.30.70.1660">
    <property type="match status" value="1"/>
</dbReference>
<dbReference type="GO" id="GO:0005737">
    <property type="term" value="C:cytoplasm"/>
    <property type="evidence" value="ECO:0007669"/>
    <property type="project" value="UniProtKB-SubCell"/>
</dbReference>
<evidence type="ECO:0000256" key="4">
    <source>
        <dbReference type="ARBA" id="ARBA00022917"/>
    </source>
</evidence>
<gene>
    <name evidence="6" type="primary">prfA</name>
    <name evidence="8" type="ORF">EI74_0689</name>
</gene>
<protein>
    <recommendedName>
        <fullName evidence="5 6">Peptide chain release factor 1</fullName>
        <shortName evidence="6">RF-1</shortName>
    </recommendedName>
</protein>
<dbReference type="FunFam" id="3.30.70.1660:FF:000002">
    <property type="entry name" value="Peptide chain release factor 1"/>
    <property type="match status" value="1"/>
</dbReference>
<feature type="domain" description="Prokaryotic-type class I peptide chain release factors" evidence="7">
    <location>
        <begin position="231"/>
        <end position="247"/>
    </location>
</feature>
<dbReference type="SMART" id="SM00937">
    <property type="entry name" value="PCRF"/>
    <property type="match status" value="1"/>
</dbReference>
<dbReference type="RefSeq" id="WP_094254844.1">
    <property type="nucleotide sequence ID" value="NZ_NNCE01000006.1"/>
</dbReference>
<feature type="modified residue" description="N5-methylglutamine" evidence="6">
    <location>
        <position position="238"/>
    </location>
</feature>
<dbReference type="NCBIfam" id="TIGR00019">
    <property type="entry name" value="prfA"/>
    <property type="match status" value="1"/>
</dbReference>
<evidence type="ECO:0000313" key="8">
    <source>
        <dbReference type="EMBL" id="TDO19419.1"/>
    </source>
</evidence>
<evidence type="ECO:0000256" key="1">
    <source>
        <dbReference type="ARBA" id="ARBA00002986"/>
    </source>
</evidence>
<evidence type="ECO:0000256" key="5">
    <source>
        <dbReference type="ARBA" id="ARBA00050039"/>
    </source>
</evidence>
<sequence length="359" mass="40431">MEKSMYKSLENILAKYRELINFSESSEIVNDIKKYRKVMRDINSVKDVADKFIEYKDYEKKLLEAKDVLASVNDQELLDLAKMEINEIDPILEKMTEELTILLLPKDENDELNVIVEIRGAAGGDEANIFAGDLFDMYRKWASLNDMKITIIERMQALNGGFTLLIFSVSGERAYSKLKFESGVHRVQRIPVTETQGRVHTSTATVTVMPEVDDDVEIEINNADLRIDTFRSSGNGGQSVNTTDSAVRITHIPTGVVTSSQEGKSQIANKDLAMRMLRSKLYDMEIQKKLEAEGAYRKLAGSGARSEKIRTYNYPQDRVTDHRINFSSSLKSITSGKLQVIIDSLLAEEQAEKIKAAGI</sequence>
<dbReference type="PANTHER" id="PTHR43804:SF7">
    <property type="entry name" value="LD18447P"/>
    <property type="match status" value="1"/>
</dbReference>
<dbReference type="InterPro" id="IPR005139">
    <property type="entry name" value="PCRF"/>
</dbReference>
<dbReference type="GO" id="GO:0016149">
    <property type="term" value="F:translation release factor activity, codon specific"/>
    <property type="evidence" value="ECO:0007669"/>
    <property type="project" value="UniProtKB-UniRule"/>
</dbReference>
<dbReference type="InterPro" id="IPR004373">
    <property type="entry name" value="RF-1"/>
</dbReference>
<dbReference type="Proteomes" id="UP000295518">
    <property type="component" value="Unassembled WGS sequence"/>
</dbReference>
<dbReference type="InterPro" id="IPR045853">
    <property type="entry name" value="Pep_chain_release_fac_I_sf"/>
</dbReference>
<comment type="similarity">
    <text evidence="2 6">Belongs to the prokaryotic/mitochondrial release factor family.</text>
</comment>
<dbReference type="FunFam" id="3.30.160.20:FF:000004">
    <property type="entry name" value="Peptide chain release factor 1"/>
    <property type="match status" value="1"/>
</dbReference>
<dbReference type="PROSITE" id="PS00745">
    <property type="entry name" value="RF_PROK_I"/>
    <property type="match status" value="1"/>
</dbReference>
<dbReference type="InterPro" id="IPR050057">
    <property type="entry name" value="Prokaryotic/Mito_RF"/>
</dbReference>